<organism evidence="4 5">
    <name type="scientific">Christiangramia forsetii</name>
    <dbReference type="NCBI Taxonomy" id="411153"/>
    <lineage>
        <taxon>Bacteria</taxon>
        <taxon>Pseudomonadati</taxon>
        <taxon>Bacteroidota</taxon>
        <taxon>Flavobacteriia</taxon>
        <taxon>Flavobacteriales</taxon>
        <taxon>Flavobacteriaceae</taxon>
        <taxon>Christiangramia</taxon>
    </lineage>
</organism>
<dbReference type="PRINTS" id="PR00081">
    <property type="entry name" value="GDHRDH"/>
</dbReference>
<comment type="caution">
    <text evidence="4">The sequence shown here is derived from an EMBL/GenBank/DDBJ whole genome shotgun (WGS) entry which is preliminary data.</text>
</comment>
<dbReference type="Gene3D" id="3.40.50.720">
    <property type="entry name" value="NAD(P)-binding Rossmann-like Domain"/>
    <property type="match status" value="1"/>
</dbReference>
<evidence type="ECO:0000256" key="2">
    <source>
        <dbReference type="ARBA" id="ARBA00023002"/>
    </source>
</evidence>
<dbReference type="InterPro" id="IPR020904">
    <property type="entry name" value="Sc_DH/Rdtase_CS"/>
</dbReference>
<evidence type="ECO:0000313" key="5">
    <source>
        <dbReference type="Proteomes" id="UP000605733"/>
    </source>
</evidence>
<keyword evidence="2" id="KW-0560">Oxidoreductase</keyword>
<dbReference type="InterPro" id="IPR036291">
    <property type="entry name" value="NAD(P)-bd_dom_sf"/>
</dbReference>
<gene>
    <name evidence="4" type="ORF">GCM10011532_30250</name>
</gene>
<dbReference type="SUPFAM" id="SSF51735">
    <property type="entry name" value="NAD(P)-binding Rossmann-fold domains"/>
    <property type="match status" value="1"/>
</dbReference>
<dbReference type="Proteomes" id="UP000605733">
    <property type="component" value="Unassembled WGS sequence"/>
</dbReference>
<accession>A0ABQ1WST2</accession>
<sequence>MKKSKLALITGASNGIGYELSKIFARNGYDLILVARGETKLKETKEHLAEYNSEISIYPADLSKYDEIINLKKWVDQNQMKIDVLVLNAGRGLGGSFINSTDLEEELNLIRLNIDSIVHMSKLFIGDMVDRNEGKVLMTSSISGIEPIPFEAVYGASKAFVNSFFFALRNEISTTNVRMTLLLPGATETNFFDNAGQSDTKVGSMDKDDPKEVAERAYYALDSNHEFVYGSDDAEYEGEVLNRALSSSHKAQKHRKISEPGSAE</sequence>
<proteinExistence type="inferred from homology"/>
<dbReference type="RefSeq" id="WP_011709791.1">
    <property type="nucleotide sequence ID" value="NZ_BMIX01000009.1"/>
</dbReference>
<dbReference type="InterPro" id="IPR002347">
    <property type="entry name" value="SDR_fam"/>
</dbReference>
<dbReference type="Pfam" id="PF00106">
    <property type="entry name" value="adh_short"/>
    <property type="match status" value="1"/>
</dbReference>
<feature type="region of interest" description="Disordered" evidence="3">
    <location>
        <begin position="245"/>
        <end position="264"/>
    </location>
</feature>
<reference evidence="5" key="1">
    <citation type="journal article" date="2019" name="Int. J. Syst. Evol. Microbiol.">
        <title>The Global Catalogue of Microorganisms (GCM) 10K type strain sequencing project: providing services to taxonomists for standard genome sequencing and annotation.</title>
        <authorList>
            <consortium name="The Broad Institute Genomics Platform"/>
            <consortium name="The Broad Institute Genome Sequencing Center for Infectious Disease"/>
            <person name="Wu L."/>
            <person name="Ma J."/>
        </authorList>
    </citation>
    <scope>NUCLEOTIDE SEQUENCE [LARGE SCALE GENOMIC DNA]</scope>
    <source>
        <strain evidence="5">CGMCC 1.15422</strain>
    </source>
</reference>
<dbReference type="PANTHER" id="PTHR42901">
    <property type="entry name" value="ALCOHOL DEHYDROGENASE"/>
    <property type="match status" value="1"/>
</dbReference>
<evidence type="ECO:0000313" key="4">
    <source>
        <dbReference type="EMBL" id="GGG44126.1"/>
    </source>
</evidence>
<keyword evidence="5" id="KW-1185">Reference proteome</keyword>
<comment type="similarity">
    <text evidence="1">Belongs to the short-chain dehydrogenases/reductases (SDR) family.</text>
</comment>
<name>A0ABQ1WST2_9FLAO</name>
<protein>
    <submittedName>
        <fullName evidence="4">Oxidoreductase</fullName>
    </submittedName>
</protein>
<dbReference type="EMBL" id="BMIX01000009">
    <property type="protein sequence ID" value="GGG44126.1"/>
    <property type="molecule type" value="Genomic_DNA"/>
</dbReference>
<dbReference type="CDD" id="cd05233">
    <property type="entry name" value="SDR_c"/>
    <property type="match status" value="1"/>
</dbReference>
<evidence type="ECO:0000256" key="3">
    <source>
        <dbReference type="SAM" id="MobiDB-lite"/>
    </source>
</evidence>
<evidence type="ECO:0000256" key="1">
    <source>
        <dbReference type="ARBA" id="ARBA00006484"/>
    </source>
</evidence>
<dbReference type="PANTHER" id="PTHR42901:SF1">
    <property type="entry name" value="ALCOHOL DEHYDROGENASE"/>
    <property type="match status" value="1"/>
</dbReference>
<dbReference type="PIRSF" id="PIRSF000126">
    <property type="entry name" value="11-beta-HSD1"/>
    <property type="match status" value="1"/>
</dbReference>
<dbReference type="PROSITE" id="PS00061">
    <property type="entry name" value="ADH_SHORT"/>
    <property type="match status" value="1"/>
</dbReference>